<feature type="compositionally biased region" description="Low complexity" evidence="1">
    <location>
        <begin position="198"/>
        <end position="212"/>
    </location>
</feature>
<accession>A0A0C3BHZ0</accession>
<evidence type="ECO:0000256" key="1">
    <source>
        <dbReference type="SAM" id="MobiDB-lite"/>
    </source>
</evidence>
<dbReference type="HOGENOM" id="CLU_1054172_0_0_1"/>
<evidence type="ECO:0000259" key="2">
    <source>
        <dbReference type="Pfam" id="PF01693"/>
    </source>
</evidence>
<feature type="domain" description="Ribonuclease H1 N-terminal" evidence="2">
    <location>
        <begin position="128"/>
        <end position="170"/>
    </location>
</feature>
<gene>
    <name evidence="3" type="ORF">PILCRDRAFT_12351</name>
</gene>
<dbReference type="OrthoDB" id="3254429at2759"/>
<sequence length="264" mass="28077">MFGHNARTIDLGQVWPDSLALTTPWLSPRSGSRHILNLMNSQPTHNLPGVDEELENLMAAASLEDALPHAKAYNVSSGTVVDTTNDWFRAGAATIGVPGSQVRKIPARQGPNMLETWHPYPAGKKCAAYAVTRGLVPGVYLDWADAKAMTDRVSNQVVVGYHTLAEAQAAYDHAVAIGAVQTLPRRAGKKNKGYNYVKPASTSTPSSSKPYSLNPGATSPAAESSRTQHTLAAGPSCLQCHSAYLNGQSDQNEGLSSPPGRVHI</sequence>
<dbReference type="InParanoid" id="A0A0C3BHZ0"/>
<reference evidence="3 4" key="1">
    <citation type="submission" date="2014-04" db="EMBL/GenBank/DDBJ databases">
        <authorList>
            <consortium name="DOE Joint Genome Institute"/>
            <person name="Kuo A."/>
            <person name="Tarkka M."/>
            <person name="Buscot F."/>
            <person name="Kohler A."/>
            <person name="Nagy L.G."/>
            <person name="Floudas D."/>
            <person name="Copeland A."/>
            <person name="Barry K.W."/>
            <person name="Cichocki N."/>
            <person name="Veneault-Fourrey C."/>
            <person name="LaButti K."/>
            <person name="Lindquist E.A."/>
            <person name="Lipzen A."/>
            <person name="Lundell T."/>
            <person name="Morin E."/>
            <person name="Murat C."/>
            <person name="Sun H."/>
            <person name="Tunlid A."/>
            <person name="Henrissat B."/>
            <person name="Grigoriev I.V."/>
            <person name="Hibbett D.S."/>
            <person name="Martin F."/>
            <person name="Nordberg H.P."/>
            <person name="Cantor M.N."/>
            <person name="Hua S.X."/>
        </authorList>
    </citation>
    <scope>NUCLEOTIDE SEQUENCE [LARGE SCALE GENOMIC DNA]</scope>
    <source>
        <strain evidence="3 4">F 1598</strain>
    </source>
</reference>
<dbReference type="Proteomes" id="UP000054166">
    <property type="component" value="Unassembled WGS sequence"/>
</dbReference>
<feature type="compositionally biased region" description="Polar residues" evidence="1">
    <location>
        <begin position="215"/>
        <end position="230"/>
    </location>
</feature>
<evidence type="ECO:0000313" key="3">
    <source>
        <dbReference type="EMBL" id="KIM76987.1"/>
    </source>
</evidence>
<dbReference type="InterPro" id="IPR037056">
    <property type="entry name" value="RNase_H1_N_sf"/>
</dbReference>
<dbReference type="Pfam" id="PF01693">
    <property type="entry name" value="Cauli_VI"/>
    <property type="match status" value="1"/>
</dbReference>
<proteinExistence type="predicted"/>
<dbReference type="SUPFAM" id="SSF55658">
    <property type="entry name" value="L9 N-domain-like"/>
    <property type="match status" value="1"/>
</dbReference>
<dbReference type="EMBL" id="KN833029">
    <property type="protein sequence ID" value="KIM76987.1"/>
    <property type="molecule type" value="Genomic_DNA"/>
</dbReference>
<organism evidence="3 4">
    <name type="scientific">Piloderma croceum (strain F 1598)</name>
    <dbReference type="NCBI Taxonomy" id="765440"/>
    <lineage>
        <taxon>Eukaryota</taxon>
        <taxon>Fungi</taxon>
        <taxon>Dikarya</taxon>
        <taxon>Basidiomycota</taxon>
        <taxon>Agaricomycotina</taxon>
        <taxon>Agaricomycetes</taxon>
        <taxon>Agaricomycetidae</taxon>
        <taxon>Atheliales</taxon>
        <taxon>Atheliaceae</taxon>
        <taxon>Piloderma</taxon>
    </lineage>
</organism>
<keyword evidence="4" id="KW-1185">Reference proteome</keyword>
<dbReference type="Gene3D" id="3.40.970.10">
    <property type="entry name" value="Ribonuclease H1, N-terminal domain"/>
    <property type="match status" value="1"/>
</dbReference>
<dbReference type="InterPro" id="IPR011320">
    <property type="entry name" value="RNase_H1_N"/>
</dbReference>
<dbReference type="InterPro" id="IPR009027">
    <property type="entry name" value="Ribosomal_bL9/RNase_H1_N"/>
</dbReference>
<feature type="region of interest" description="Disordered" evidence="1">
    <location>
        <begin position="189"/>
        <end position="230"/>
    </location>
</feature>
<reference evidence="4" key="2">
    <citation type="submission" date="2015-01" db="EMBL/GenBank/DDBJ databases">
        <title>Evolutionary Origins and Diversification of the Mycorrhizal Mutualists.</title>
        <authorList>
            <consortium name="DOE Joint Genome Institute"/>
            <consortium name="Mycorrhizal Genomics Consortium"/>
            <person name="Kohler A."/>
            <person name="Kuo A."/>
            <person name="Nagy L.G."/>
            <person name="Floudas D."/>
            <person name="Copeland A."/>
            <person name="Barry K.W."/>
            <person name="Cichocki N."/>
            <person name="Veneault-Fourrey C."/>
            <person name="LaButti K."/>
            <person name="Lindquist E.A."/>
            <person name="Lipzen A."/>
            <person name="Lundell T."/>
            <person name="Morin E."/>
            <person name="Murat C."/>
            <person name="Riley R."/>
            <person name="Ohm R."/>
            <person name="Sun H."/>
            <person name="Tunlid A."/>
            <person name="Henrissat B."/>
            <person name="Grigoriev I.V."/>
            <person name="Hibbett D.S."/>
            <person name="Martin F."/>
        </authorList>
    </citation>
    <scope>NUCLEOTIDE SEQUENCE [LARGE SCALE GENOMIC DNA]</scope>
    <source>
        <strain evidence="4">F 1598</strain>
    </source>
</reference>
<name>A0A0C3BHZ0_PILCF</name>
<protein>
    <recommendedName>
        <fullName evidence="2">Ribonuclease H1 N-terminal domain-containing protein</fullName>
    </recommendedName>
</protein>
<dbReference type="AlphaFoldDB" id="A0A0C3BHZ0"/>
<evidence type="ECO:0000313" key="4">
    <source>
        <dbReference type="Proteomes" id="UP000054166"/>
    </source>
</evidence>